<dbReference type="RefSeq" id="WP_076448329.1">
    <property type="nucleotide sequence ID" value="NZ_FTOQ01000006.1"/>
</dbReference>
<sequence length="130" mass="14291">MSFTQSELDDLAKRYTEAWNSKVPENVAAFHAPTSGIVINRGEPSAGHEGLTAMAAGFHADVPDLHLSCDGIRGAGTHVVYMWTFTGHHAQTGNSLHVKGWEEWELNDEMKVTSSLGWFDGEEYDRQVSG</sequence>
<dbReference type="OrthoDB" id="125994at2"/>
<dbReference type="Gene3D" id="3.10.450.50">
    <property type="match status" value="1"/>
</dbReference>
<proteinExistence type="predicted"/>
<feature type="domain" description="SnoaL-like" evidence="1">
    <location>
        <begin position="13"/>
        <end position="109"/>
    </location>
</feature>
<organism evidence="2 3">
    <name type="scientific">Roseivivax lentus</name>
    <dbReference type="NCBI Taxonomy" id="633194"/>
    <lineage>
        <taxon>Bacteria</taxon>
        <taxon>Pseudomonadati</taxon>
        <taxon>Pseudomonadota</taxon>
        <taxon>Alphaproteobacteria</taxon>
        <taxon>Rhodobacterales</taxon>
        <taxon>Roseobacteraceae</taxon>
        <taxon>Roseivivax</taxon>
    </lineage>
</organism>
<evidence type="ECO:0000259" key="1">
    <source>
        <dbReference type="Pfam" id="PF12680"/>
    </source>
</evidence>
<accession>A0A1N7N351</accession>
<dbReference type="EMBL" id="FTOQ01000006">
    <property type="protein sequence ID" value="SIS92611.1"/>
    <property type="molecule type" value="Genomic_DNA"/>
</dbReference>
<keyword evidence="3" id="KW-1185">Reference proteome</keyword>
<dbReference type="Pfam" id="PF12680">
    <property type="entry name" value="SnoaL_2"/>
    <property type="match status" value="1"/>
</dbReference>
<dbReference type="Proteomes" id="UP000186684">
    <property type="component" value="Unassembled WGS sequence"/>
</dbReference>
<dbReference type="InterPro" id="IPR037401">
    <property type="entry name" value="SnoaL-like"/>
</dbReference>
<evidence type="ECO:0000313" key="2">
    <source>
        <dbReference type="EMBL" id="SIS92611.1"/>
    </source>
</evidence>
<name>A0A1N7N351_9RHOB</name>
<reference evidence="3" key="1">
    <citation type="submission" date="2017-01" db="EMBL/GenBank/DDBJ databases">
        <authorList>
            <person name="Varghese N."/>
            <person name="Submissions S."/>
        </authorList>
    </citation>
    <scope>NUCLEOTIDE SEQUENCE [LARGE SCALE GENOMIC DNA]</scope>
    <source>
        <strain evidence="3">DSM 29430</strain>
    </source>
</reference>
<gene>
    <name evidence="2" type="ORF">SAMN05421759_106185</name>
</gene>
<dbReference type="InterPro" id="IPR032710">
    <property type="entry name" value="NTF2-like_dom_sf"/>
</dbReference>
<protein>
    <submittedName>
        <fullName evidence="2">SnoaL-like domain-containing protein</fullName>
    </submittedName>
</protein>
<evidence type="ECO:0000313" key="3">
    <source>
        <dbReference type="Proteomes" id="UP000186684"/>
    </source>
</evidence>
<dbReference type="SUPFAM" id="SSF54427">
    <property type="entry name" value="NTF2-like"/>
    <property type="match status" value="1"/>
</dbReference>
<dbReference type="AlphaFoldDB" id="A0A1N7N351"/>